<dbReference type="Gene3D" id="2.60.40.10">
    <property type="entry name" value="Immunoglobulins"/>
    <property type="match status" value="1"/>
</dbReference>
<dbReference type="SUPFAM" id="SSF51445">
    <property type="entry name" value="(Trans)glycosidases"/>
    <property type="match status" value="1"/>
</dbReference>
<evidence type="ECO:0000259" key="2">
    <source>
        <dbReference type="Pfam" id="PF16586"/>
    </source>
</evidence>
<feature type="domain" description="DUF5060" evidence="2">
    <location>
        <begin position="37"/>
        <end position="104"/>
    </location>
</feature>
<proteinExistence type="predicted"/>
<dbReference type="Gene3D" id="3.20.20.80">
    <property type="entry name" value="Glycosidases"/>
    <property type="match status" value="1"/>
</dbReference>
<dbReference type="InterPro" id="IPR045053">
    <property type="entry name" value="MAN-like"/>
</dbReference>
<keyword evidence="1" id="KW-0732">Signal</keyword>
<feature type="signal peptide" evidence="1">
    <location>
        <begin position="1"/>
        <end position="21"/>
    </location>
</feature>
<dbReference type="InterPro" id="IPR032260">
    <property type="entry name" value="DUF5060"/>
</dbReference>
<reference evidence="3 4" key="1">
    <citation type="submission" date="2018-03" db="EMBL/GenBank/DDBJ databases">
        <authorList>
            <person name="Keele B.F."/>
        </authorList>
    </citation>
    <scope>NUCLEOTIDE SEQUENCE [LARGE SCALE GENOMIC DNA]</scope>
    <source>
        <strain evidence="3 4">YL28-9</strain>
    </source>
</reference>
<dbReference type="InterPro" id="IPR017853">
    <property type="entry name" value="GH"/>
</dbReference>
<dbReference type="PANTHER" id="PTHR31451:SF39">
    <property type="entry name" value="MANNAN ENDO-1,4-BETA-MANNOSIDASE 1"/>
    <property type="match status" value="1"/>
</dbReference>
<accession>A0A2T3HMT2</accession>
<evidence type="ECO:0000313" key="3">
    <source>
        <dbReference type="EMBL" id="PST83760.1"/>
    </source>
</evidence>
<evidence type="ECO:0000256" key="1">
    <source>
        <dbReference type="SAM" id="SignalP"/>
    </source>
</evidence>
<dbReference type="Proteomes" id="UP000240912">
    <property type="component" value="Unassembled WGS sequence"/>
</dbReference>
<dbReference type="GO" id="GO:0016985">
    <property type="term" value="F:mannan endo-1,4-beta-mannosidase activity"/>
    <property type="evidence" value="ECO:0007669"/>
    <property type="project" value="TreeGrafter"/>
</dbReference>
<dbReference type="AlphaFoldDB" id="A0A2T3HMT2"/>
<feature type="chain" id="PRO_5015767827" evidence="1">
    <location>
        <begin position="22"/>
        <end position="554"/>
    </location>
</feature>
<keyword evidence="3" id="KW-0378">Hydrolase</keyword>
<dbReference type="PANTHER" id="PTHR31451">
    <property type="match status" value="1"/>
</dbReference>
<keyword evidence="4" id="KW-1185">Reference proteome</keyword>
<protein>
    <submittedName>
        <fullName evidence="3">Glycoside hydrolase</fullName>
    </submittedName>
</protein>
<evidence type="ECO:0000313" key="4">
    <source>
        <dbReference type="Proteomes" id="UP000240912"/>
    </source>
</evidence>
<name>A0A2T3HMT2_9SPHI</name>
<dbReference type="OrthoDB" id="9802444at2"/>
<dbReference type="InterPro" id="IPR013783">
    <property type="entry name" value="Ig-like_fold"/>
</dbReference>
<gene>
    <name evidence="3" type="ORF">C7T94_08780</name>
</gene>
<organism evidence="3 4">
    <name type="scientific">Pedobacter yulinensis</name>
    <dbReference type="NCBI Taxonomy" id="2126353"/>
    <lineage>
        <taxon>Bacteria</taxon>
        <taxon>Pseudomonadati</taxon>
        <taxon>Bacteroidota</taxon>
        <taxon>Sphingobacteriia</taxon>
        <taxon>Sphingobacteriales</taxon>
        <taxon>Sphingobacteriaceae</taxon>
        <taxon>Pedobacter</taxon>
    </lineage>
</organism>
<dbReference type="Pfam" id="PF16586">
    <property type="entry name" value="DUF5060"/>
    <property type="match status" value="1"/>
</dbReference>
<sequence length="554" mass="63732">MKPFFLFSVAALLLLASRLPAQTGFLASRQLTGRPVQYQLAEWQLVLRAPFSNPYLQEQVRVDMLLTSPSGKKLVLPCYFESGDSLKSAWKARFLPQERGRYRYCFVLKTPAGKQESPPAHFSAKGGRGKGILHAGNHWTFRYDNGQLYRGLGENICWESRDHDDSRFFKTLHEDKKYNYEYMLPALARHGGDYFRTWICSWNLPIDWQSGFNNSRYTPSAAYFNPSAVQKLDRLVQLSDSLGLHMMLTLGAGTHDERNGRHPATMHGFFTDAKAREQYKNRLRFIVARWGFSPAIGAWEFFNEIDNIQFRDKDNPIPAADIVKWHGEMSTYLRSLDPYRHLITTSISHRDLEGLNSLPDIDFNQKHIYRNNRALPAAIVDYGKRFGKPYVIGEYGYEYDWQKNFDLFASEMDSDFKRGLWYGLFSPTPVLPLSWWWEYFENRDTDKYLANVRAVRDEMMQAGRGAFRTVEVNNSGAGLEVFAVACGKRTFVYVYNPGKTDRIANLQFATLQSFRKLSLYDCEQGSRRKLPRQRAGSTLNGIPVAAGGDIVLVF</sequence>
<dbReference type="EMBL" id="PYLS01000005">
    <property type="protein sequence ID" value="PST83760.1"/>
    <property type="molecule type" value="Genomic_DNA"/>
</dbReference>
<dbReference type="GO" id="GO:0005576">
    <property type="term" value="C:extracellular region"/>
    <property type="evidence" value="ECO:0007669"/>
    <property type="project" value="UniProtKB-SubCell"/>
</dbReference>
<comment type="caution">
    <text evidence="3">The sequence shown here is derived from an EMBL/GenBank/DDBJ whole genome shotgun (WGS) entry which is preliminary data.</text>
</comment>